<sequence length="222" mass="25201">MKKPIKTLIAENNKKRKLLNEENVTYYENFLTYIRSHLFKDERATEEVLLEIVDHLLLAQEEGKSAEEVFGKNPKELADDVVENLPTEPFRNIFVFGVELMTTLLASFTVVIGIMDIFMGQSKTIYAGNALFIIGAFMALLALVIWIFMKMLKEDSFNPSKSKKFYVFTGLTFMIGSIAIALLANKMPAFGRAIELGEYGMFGVGCVLVLISFLMKKIREQR</sequence>
<keyword evidence="1" id="KW-0472">Membrane</keyword>
<comment type="caution">
    <text evidence="2">The sequence shown here is derived from an EMBL/GenBank/DDBJ whole genome shotgun (WGS) entry which is preliminary data.</text>
</comment>
<dbReference type="RefSeq" id="WP_121214805.1">
    <property type="nucleotide sequence ID" value="NZ_JAMYWW010000001.1"/>
</dbReference>
<dbReference type="AlphaFoldDB" id="A0A494Z0I6"/>
<dbReference type="InterPro" id="IPR009214">
    <property type="entry name" value="DUF1129"/>
</dbReference>
<dbReference type="PANTHER" id="PTHR41307">
    <property type="entry name" value="MEMBRANE PROTEIN-RELATED"/>
    <property type="match status" value="1"/>
</dbReference>
<dbReference type="Gene3D" id="1.10.1900.10">
    <property type="entry name" value="c-terminal domain of poly(a) binding protein"/>
    <property type="match status" value="1"/>
</dbReference>
<dbReference type="PANTHER" id="PTHR41307:SF1">
    <property type="entry name" value="MEMBRANE PROTEIN"/>
    <property type="match status" value="1"/>
</dbReference>
<keyword evidence="1" id="KW-0812">Transmembrane</keyword>
<protein>
    <submittedName>
        <fullName evidence="2">DUF1129 family protein</fullName>
    </submittedName>
</protein>
<name>A0A494Z0I6_9BACL</name>
<feature type="transmembrane region" description="Helical" evidence="1">
    <location>
        <begin position="165"/>
        <end position="184"/>
    </location>
</feature>
<feature type="transmembrane region" description="Helical" evidence="1">
    <location>
        <begin position="196"/>
        <end position="215"/>
    </location>
</feature>
<evidence type="ECO:0000313" key="3">
    <source>
        <dbReference type="Proteomes" id="UP000272238"/>
    </source>
</evidence>
<keyword evidence="3" id="KW-1185">Reference proteome</keyword>
<proteinExistence type="predicted"/>
<dbReference type="Proteomes" id="UP000272238">
    <property type="component" value="Unassembled WGS sequence"/>
</dbReference>
<keyword evidence="1" id="KW-1133">Transmembrane helix</keyword>
<organism evidence="2 3">
    <name type="scientific">Ureibacillus endophyticus</name>
    <dbReference type="NCBI Taxonomy" id="1978490"/>
    <lineage>
        <taxon>Bacteria</taxon>
        <taxon>Bacillati</taxon>
        <taxon>Bacillota</taxon>
        <taxon>Bacilli</taxon>
        <taxon>Bacillales</taxon>
        <taxon>Caryophanaceae</taxon>
        <taxon>Ureibacillus</taxon>
    </lineage>
</organism>
<reference evidence="2 3" key="1">
    <citation type="journal article" date="2016" name="Antonie Van Leeuwenhoek">
        <title>Lysinibacillus endophyticus sp. nov., an indole-3-acetic acid producing endophytic bacterium isolated from corn root (Zea mays cv. Xinken-5).</title>
        <authorList>
            <person name="Yu J."/>
            <person name="Guan X."/>
            <person name="Liu C."/>
            <person name="Xiang W."/>
            <person name="Yu Z."/>
            <person name="Liu X."/>
            <person name="Wang G."/>
        </authorList>
    </citation>
    <scope>NUCLEOTIDE SEQUENCE [LARGE SCALE GENOMIC DNA]</scope>
    <source>
        <strain evidence="2 3">DSM 100506</strain>
    </source>
</reference>
<feature type="transmembrane region" description="Helical" evidence="1">
    <location>
        <begin position="93"/>
        <end position="119"/>
    </location>
</feature>
<evidence type="ECO:0000313" key="2">
    <source>
        <dbReference type="EMBL" id="RKQ16008.1"/>
    </source>
</evidence>
<dbReference type="OrthoDB" id="1655249at2"/>
<accession>A0A494Z0I6</accession>
<gene>
    <name evidence="2" type="ORF">D8M03_10880</name>
</gene>
<feature type="transmembrane region" description="Helical" evidence="1">
    <location>
        <begin position="125"/>
        <end position="149"/>
    </location>
</feature>
<dbReference type="SUPFAM" id="SSF158560">
    <property type="entry name" value="BH3980-like"/>
    <property type="match status" value="1"/>
</dbReference>
<dbReference type="Pfam" id="PF06570">
    <property type="entry name" value="DUF1129"/>
    <property type="match status" value="1"/>
</dbReference>
<dbReference type="EMBL" id="RBZN01000025">
    <property type="protein sequence ID" value="RKQ16008.1"/>
    <property type="molecule type" value="Genomic_DNA"/>
</dbReference>
<evidence type="ECO:0000256" key="1">
    <source>
        <dbReference type="SAM" id="Phobius"/>
    </source>
</evidence>